<sequence length="99" mass="11093">MLVYVLDDDKILDTDKSAHDFSSSCECSVYARHIVVNVGKTPDLDVINSIKGVFDAWTGDGLHIVFNPLETTIEDIARELLSQGLEPVLRVEEDVRYIL</sequence>
<evidence type="ECO:0000313" key="2">
    <source>
        <dbReference type="Proteomes" id="UP000610960"/>
    </source>
</evidence>
<name>A0A830GWM5_9CREN</name>
<reference evidence="1" key="2">
    <citation type="submission" date="2020-09" db="EMBL/GenBank/DDBJ databases">
        <authorList>
            <person name="Sun Q."/>
            <person name="Ohkuma M."/>
        </authorList>
    </citation>
    <scope>NUCLEOTIDE SEQUENCE</scope>
    <source>
        <strain evidence="1">JCM 10088</strain>
    </source>
</reference>
<dbReference type="RefSeq" id="WP_188596513.1">
    <property type="nucleotide sequence ID" value="NZ_BMNL01000003.1"/>
</dbReference>
<protein>
    <submittedName>
        <fullName evidence="1">Uncharacterized protein</fullName>
    </submittedName>
</protein>
<organism evidence="1 2">
    <name type="scientific">Thermocladium modestius</name>
    <dbReference type="NCBI Taxonomy" id="62609"/>
    <lineage>
        <taxon>Archaea</taxon>
        <taxon>Thermoproteota</taxon>
        <taxon>Thermoprotei</taxon>
        <taxon>Thermoproteales</taxon>
        <taxon>Thermoproteaceae</taxon>
        <taxon>Thermocladium</taxon>
    </lineage>
</organism>
<dbReference type="Proteomes" id="UP000610960">
    <property type="component" value="Unassembled WGS sequence"/>
</dbReference>
<dbReference type="AlphaFoldDB" id="A0A830GWM5"/>
<dbReference type="EMBL" id="BMNL01000003">
    <property type="protein sequence ID" value="GGP21146.1"/>
    <property type="molecule type" value="Genomic_DNA"/>
</dbReference>
<comment type="caution">
    <text evidence="1">The sequence shown here is derived from an EMBL/GenBank/DDBJ whole genome shotgun (WGS) entry which is preliminary data.</text>
</comment>
<accession>A0A830GWM5</accession>
<gene>
    <name evidence="1" type="ORF">GCM10007981_11770</name>
</gene>
<evidence type="ECO:0000313" key="1">
    <source>
        <dbReference type="EMBL" id="GGP21146.1"/>
    </source>
</evidence>
<keyword evidence="2" id="KW-1185">Reference proteome</keyword>
<proteinExistence type="predicted"/>
<reference evidence="1" key="1">
    <citation type="journal article" date="2014" name="Int. J. Syst. Evol. Microbiol.">
        <title>Complete genome sequence of Corynebacterium casei LMG S-19264T (=DSM 44701T), isolated from a smear-ripened cheese.</title>
        <authorList>
            <consortium name="US DOE Joint Genome Institute (JGI-PGF)"/>
            <person name="Walter F."/>
            <person name="Albersmeier A."/>
            <person name="Kalinowski J."/>
            <person name="Ruckert C."/>
        </authorList>
    </citation>
    <scope>NUCLEOTIDE SEQUENCE</scope>
    <source>
        <strain evidence="1">JCM 10088</strain>
    </source>
</reference>